<comment type="caution">
    <text evidence="1">The sequence shown here is derived from an EMBL/GenBank/DDBJ whole genome shotgun (WGS) entry which is preliminary data.</text>
</comment>
<dbReference type="Gene3D" id="3.10.450.610">
    <property type="match status" value="1"/>
</dbReference>
<evidence type="ECO:0000313" key="2">
    <source>
        <dbReference type="Proteomes" id="UP001371218"/>
    </source>
</evidence>
<name>A0ABU9C117_9BURK</name>
<sequence length="127" mass="14059">MRVSGEGLIRLCIDELLSIPLRHCFSGVDEACADSVSGCGRIATISGYTEWTSSAAPSLSFGWDWQLDVHDGGIRWRRIDVPRTNVLLVDSRGRDLDWGRSLSYLSTVVDSLPWVKSVAQCVCETRV</sequence>
<reference evidence="1 2" key="1">
    <citation type="submission" date="2024-04" db="EMBL/GenBank/DDBJ databases">
        <title>Novel species of the genus Ideonella isolated from streams.</title>
        <authorList>
            <person name="Lu H."/>
        </authorList>
    </citation>
    <scope>NUCLEOTIDE SEQUENCE [LARGE SCALE GENOMIC DNA]</scope>
    <source>
        <strain evidence="1 2">DXS29W</strain>
    </source>
</reference>
<proteinExistence type="predicted"/>
<accession>A0ABU9C117</accession>
<evidence type="ECO:0000313" key="1">
    <source>
        <dbReference type="EMBL" id="MEK8034742.1"/>
    </source>
</evidence>
<organism evidence="1 2">
    <name type="scientific">Ideonella lacteola</name>
    <dbReference type="NCBI Taxonomy" id="2984193"/>
    <lineage>
        <taxon>Bacteria</taxon>
        <taxon>Pseudomonadati</taxon>
        <taxon>Pseudomonadota</taxon>
        <taxon>Betaproteobacteria</taxon>
        <taxon>Burkholderiales</taxon>
        <taxon>Sphaerotilaceae</taxon>
        <taxon>Ideonella</taxon>
    </lineage>
</organism>
<dbReference type="EMBL" id="JBBUTG010000034">
    <property type="protein sequence ID" value="MEK8034742.1"/>
    <property type="molecule type" value="Genomic_DNA"/>
</dbReference>
<protein>
    <submittedName>
        <fullName evidence="1">DUF4902 domain-containing protein</fullName>
    </submittedName>
</protein>
<gene>
    <name evidence="1" type="ORF">AACH06_28320</name>
</gene>
<dbReference type="Pfam" id="PF16245">
    <property type="entry name" value="DUF4902"/>
    <property type="match status" value="1"/>
</dbReference>
<dbReference type="InterPro" id="IPR032598">
    <property type="entry name" value="RsaM-like"/>
</dbReference>
<dbReference type="RefSeq" id="WP_341429172.1">
    <property type="nucleotide sequence ID" value="NZ_JBBUTG010000034.1"/>
</dbReference>
<dbReference type="Proteomes" id="UP001371218">
    <property type="component" value="Unassembled WGS sequence"/>
</dbReference>
<keyword evidence="2" id="KW-1185">Reference proteome</keyword>